<comment type="caution">
    <text evidence="1">The sequence shown here is derived from an EMBL/GenBank/DDBJ whole genome shotgun (WGS) entry which is preliminary data.</text>
</comment>
<gene>
    <name evidence="1" type="ORF">JAZ07_01035</name>
</gene>
<accession>A0A9E4KAC3</accession>
<dbReference type="AlphaFoldDB" id="A0A9E4KAC3"/>
<reference evidence="1" key="1">
    <citation type="journal article" date="2021" name="Proc. Natl. Acad. Sci. U.S.A.">
        <title>Global biogeography of chemosynthetic symbionts reveals both localized and globally distributed symbiont groups. .</title>
        <authorList>
            <person name="Osvatic J.T."/>
            <person name="Wilkins L.G.E."/>
            <person name="Leibrecht L."/>
            <person name="Leray M."/>
            <person name="Zauner S."/>
            <person name="Polzin J."/>
            <person name="Camacho Y."/>
            <person name="Gros O."/>
            <person name="van Gils J.A."/>
            <person name="Eisen J.A."/>
            <person name="Petersen J.M."/>
            <person name="Yuen B."/>
        </authorList>
    </citation>
    <scope>NUCLEOTIDE SEQUENCE</scope>
    <source>
        <strain evidence="1">MAGclacostrist064TRANS</strain>
    </source>
</reference>
<dbReference type="Proteomes" id="UP000886667">
    <property type="component" value="Unassembled WGS sequence"/>
</dbReference>
<proteinExistence type="predicted"/>
<evidence type="ECO:0000313" key="1">
    <source>
        <dbReference type="EMBL" id="MCG7944910.1"/>
    </source>
</evidence>
<name>A0A9E4KAC3_9GAMM</name>
<dbReference type="EMBL" id="JAEPCM010000016">
    <property type="protein sequence ID" value="MCG7944910.1"/>
    <property type="molecule type" value="Genomic_DNA"/>
</dbReference>
<evidence type="ECO:0000313" key="2">
    <source>
        <dbReference type="Proteomes" id="UP000886667"/>
    </source>
</evidence>
<protein>
    <submittedName>
        <fullName evidence="1">Uncharacterized protein</fullName>
    </submittedName>
</protein>
<sequence length="62" mass="7254">MTKDDVLIFINEKIISAEREVKYLEAVVSLGEIPEATIQYLNEEKERLEAFRDVYGRIYAQC</sequence>
<organism evidence="1 2">
    <name type="scientific">Candidatus Thiodiazotropha taylori</name>
    <dbReference type="NCBI Taxonomy" id="2792791"/>
    <lineage>
        <taxon>Bacteria</taxon>
        <taxon>Pseudomonadati</taxon>
        <taxon>Pseudomonadota</taxon>
        <taxon>Gammaproteobacteria</taxon>
        <taxon>Chromatiales</taxon>
        <taxon>Sedimenticolaceae</taxon>
        <taxon>Candidatus Thiodiazotropha</taxon>
    </lineage>
</organism>